<comment type="caution">
    <text evidence="1">The sequence shown here is derived from an EMBL/GenBank/DDBJ whole genome shotgun (WGS) entry which is preliminary data.</text>
</comment>
<keyword evidence="2" id="KW-1185">Reference proteome</keyword>
<gene>
    <name evidence="1" type="ORF">E5336_02570</name>
</gene>
<dbReference type="EMBL" id="SRYG01000004">
    <property type="protein sequence ID" value="TGY66693.1"/>
    <property type="molecule type" value="Genomic_DNA"/>
</dbReference>
<organism evidence="1 2">
    <name type="scientific">Dubosiella muris</name>
    <dbReference type="NCBI Taxonomy" id="3038133"/>
    <lineage>
        <taxon>Bacteria</taxon>
        <taxon>Bacillati</taxon>
        <taxon>Bacillota</taxon>
        <taxon>Erysipelotrichia</taxon>
        <taxon>Erysipelotrichales</taxon>
        <taxon>Erysipelotrichaceae</taxon>
        <taxon>Dubosiella</taxon>
    </lineage>
</organism>
<accession>A0AC61R8P5</accession>
<reference evidence="1" key="1">
    <citation type="submission" date="2019-04" db="EMBL/GenBank/DDBJ databases">
        <title>Microbes associate with the intestines of laboratory mice.</title>
        <authorList>
            <person name="Navarre W."/>
            <person name="Wong E."/>
            <person name="Huang K."/>
            <person name="Tropini C."/>
            <person name="Ng K."/>
            <person name="Yu B."/>
        </authorList>
    </citation>
    <scope>NUCLEOTIDE SEQUENCE</scope>
    <source>
        <strain evidence="1">NM09_H32</strain>
    </source>
</reference>
<protein>
    <submittedName>
        <fullName evidence="1">ACT domain-containing protein</fullName>
    </submittedName>
</protein>
<dbReference type="Proteomes" id="UP000308836">
    <property type="component" value="Unassembled WGS sequence"/>
</dbReference>
<evidence type="ECO:0000313" key="2">
    <source>
        <dbReference type="Proteomes" id="UP000308836"/>
    </source>
</evidence>
<evidence type="ECO:0000313" key="1">
    <source>
        <dbReference type="EMBL" id="TGY66693.1"/>
    </source>
</evidence>
<name>A0AC61R8P5_9FIRM</name>
<proteinExistence type="predicted"/>
<sequence length="144" mass="15744">MSKYYVVSSEILPEVLDKVMEAQTLLQSGQARRISEAVKKVGISRGTFYKYKDAVFSFNQDSSKRKAIFTIILKNETGSLSSVLSMLSSQKVNIIALNQSIPINGIASVTLTIDITDLANSTDDLLVLINSLDVVEKAELVAVE</sequence>